<evidence type="ECO:0000256" key="6">
    <source>
        <dbReference type="SAM" id="Phobius"/>
    </source>
</evidence>
<organism evidence="8 9">
    <name type="scientific">Neobacillus notoginsengisoli</name>
    <dbReference type="NCBI Taxonomy" id="1578198"/>
    <lineage>
        <taxon>Bacteria</taxon>
        <taxon>Bacillati</taxon>
        <taxon>Bacillota</taxon>
        <taxon>Bacilli</taxon>
        <taxon>Bacillales</taxon>
        <taxon>Bacillaceae</taxon>
        <taxon>Neobacillus</taxon>
    </lineage>
</organism>
<dbReference type="SUPFAM" id="SSF103473">
    <property type="entry name" value="MFS general substrate transporter"/>
    <property type="match status" value="1"/>
</dbReference>
<evidence type="ECO:0000256" key="1">
    <source>
        <dbReference type="ARBA" id="ARBA00004651"/>
    </source>
</evidence>
<feature type="transmembrane region" description="Helical" evidence="6">
    <location>
        <begin position="93"/>
        <end position="113"/>
    </location>
</feature>
<feature type="transmembrane region" description="Helical" evidence="6">
    <location>
        <begin position="378"/>
        <end position="399"/>
    </location>
</feature>
<dbReference type="OrthoDB" id="66811at2"/>
<protein>
    <submittedName>
        <fullName evidence="8">MFS transporter</fullName>
    </submittedName>
</protein>
<dbReference type="EMBL" id="QWEG01000001">
    <property type="protein sequence ID" value="RHW43594.1"/>
    <property type="molecule type" value="Genomic_DNA"/>
</dbReference>
<keyword evidence="4 6" id="KW-1133">Transmembrane helix</keyword>
<keyword evidence="5 6" id="KW-0472">Membrane</keyword>
<proteinExistence type="predicted"/>
<feature type="transmembrane region" description="Helical" evidence="6">
    <location>
        <begin position="180"/>
        <end position="201"/>
    </location>
</feature>
<feature type="transmembrane region" description="Helical" evidence="6">
    <location>
        <begin position="55"/>
        <end position="73"/>
    </location>
</feature>
<dbReference type="AlphaFoldDB" id="A0A417Z0Y7"/>
<dbReference type="InterPro" id="IPR011701">
    <property type="entry name" value="MFS"/>
</dbReference>
<evidence type="ECO:0000256" key="2">
    <source>
        <dbReference type="ARBA" id="ARBA00022448"/>
    </source>
</evidence>
<feature type="transmembrane region" description="Helical" evidence="6">
    <location>
        <begin position="316"/>
        <end position="336"/>
    </location>
</feature>
<evidence type="ECO:0000256" key="5">
    <source>
        <dbReference type="ARBA" id="ARBA00023136"/>
    </source>
</evidence>
<dbReference type="InterPro" id="IPR020846">
    <property type="entry name" value="MFS_dom"/>
</dbReference>
<comment type="caution">
    <text evidence="8">The sequence shown here is derived from an EMBL/GenBank/DDBJ whole genome shotgun (WGS) entry which is preliminary data.</text>
</comment>
<keyword evidence="9" id="KW-1185">Reference proteome</keyword>
<dbReference type="CDD" id="cd17474">
    <property type="entry name" value="MFS_YfmO_like"/>
    <property type="match status" value="1"/>
</dbReference>
<dbReference type="Proteomes" id="UP000284416">
    <property type="component" value="Unassembled WGS sequence"/>
</dbReference>
<evidence type="ECO:0000256" key="3">
    <source>
        <dbReference type="ARBA" id="ARBA00022692"/>
    </source>
</evidence>
<evidence type="ECO:0000259" key="7">
    <source>
        <dbReference type="PROSITE" id="PS50850"/>
    </source>
</evidence>
<feature type="transmembrane region" description="Helical" evidence="6">
    <location>
        <begin position="254"/>
        <end position="280"/>
    </location>
</feature>
<dbReference type="GO" id="GO:0022857">
    <property type="term" value="F:transmembrane transporter activity"/>
    <property type="evidence" value="ECO:0007669"/>
    <property type="project" value="InterPro"/>
</dbReference>
<comment type="subcellular location">
    <subcellularLocation>
        <location evidence="1">Cell membrane</location>
        <topology evidence="1">Multi-pass membrane protein</topology>
    </subcellularLocation>
</comment>
<evidence type="ECO:0000313" key="9">
    <source>
        <dbReference type="Proteomes" id="UP000284416"/>
    </source>
</evidence>
<feature type="transmembrane region" description="Helical" evidence="6">
    <location>
        <begin position="342"/>
        <end position="366"/>
    </location>
</feature>
<feature type="transmembrane region" description="Helical" evidence="6">
    <location>
        <begin position="207"/>
        <end position="230"/>
    </location>
</feature>
<dbReference type="PROSITE" id="PS50850">
    <property type="entry name" value="MFS"/>
    <property type="match status" value="1"/>
</dbReference>
<dbReference type="GO" id="GO:0005886">
    <property type="term" value="C:plasma membrane"/>
    <property type="evidence" value="ECO:0007669"/>
    <property type="project" value="UniProtKB-SubCell"/>
</dbReference>
<feature type="transmembrane region" description="Helical" evidence="6">
    <location>
        <begin position="286"/>
        <end position="309"/>
    </location>
</feature>
<accession>A0A417Z0Y7</accession>
<dbReference type="InterPro" id="IPR001958">
    <property type="entry name" value="Tet-R_TetA/multi-R_MdtG-like"/>
</dbReference>
<gene>
    <name evidence="8" type="ORF">D1B31_00860</name>
</gene>
<dbReference type="PANTHER" id="PTHR43683">
    <property type="entry name" value="MULTIDRUG EFFLUX PROTEIN YFMO"/>
    <property type="match status" value="1"/>
</dbReference>
<dbReference type="PANTHER" id="PTHR43683:SF1">
    <property type="entry name" value="MULTIDRUG EFFLUX PROTEIN YFMO"/>
    <property type="match status" value="1"/>
</dbReference>
<dbReference type="Gene3D" id="1.20.1250.20">
    <property type="entry name" value="MFS general substrate transporter like domains"/>
    <property type="match status" value="1"/>
</dbReference>
<feature type="transmembrane region" description="Helical" evidence="6">
    <location>
        <begin position="150"/>
        <end position="168"/>
    </location>
</feature>
<feature type="transmembrane region" description="Helical" evidence="6">
    <location>
        <begin position="405"/>
        <end position="424"/>
    </location>
</feature>
<reference evidence="8 9" key="1">
    <citation type="journal article" date="2017" name="Int. J. Syst. Evol. Microbiol.">
        <title>Bacillus notoginsengisoli sp. nov., a novel bacterium isolated from the rhizosphere of Panax notoginseng.</title>
        <authorList>
            <person name="Zhang M.Y."/>
            <person name="Cheng J."/>
            <person name="Cai Y."/>
            <person name="Zhang T.Y."/>
            <person name="Wu Y.Y."/>
            <person name="Manikprabhu D."/>
            <person name="Li W.J."/>
            <person name="Zhang Y.X."/>
        </authorList>
    </citation>
    <scope>NUCLEOTIDE SEQUENCE [LARGE SCALE GENOMIC DNA]</scope>
    <source>
        <strain evidence="8 9">JCM 30743</strain>
    </source>
</reference>
<feature type="transmembrane region" description="Helical" evidence="6">
    <location>
        <begin position="120"/>
        <end position="138"/>
    </location>
</feature>
<dbReference type="PRINTS" id="PR01035">
    <property type="entry name" value="TCRTETA"/>
</dbReference>
<evidence type="ECO:0000313" key="8">
    <source>
        <dbReference type="EMBL" id="RHW43594.1"/>
    </source>
</evidence>
<dbReference type="InterPro" id="IPR053200">
    <property type="entry name" value="YfmO-like"/>
</dbReference>
<evidence type="ECO:0000256" key="4">
    <source>
        <dbReference type="ARBA" id="ARBA00022989"/>
    </source>
</evidence>
<feature type="domain" description="Major facilitator superfamily (MFS) profile" evidence="7">
    <location>
        <begin position="55"/>
        <end position="430"/>
    </location>
</feature>
<keyword evidence="3 6" id="KW-0812">Transmembrane</keyword>
<keyword evidence="2" id="KW-0813">Transport</keyword>
<dbReference type="InterPro" id="IPR036259">
    <property type="entry name" value="MFS_trans_sf"/>
</dbReference>
<sequence length="439" mass="46640">MVVLLEKAGKLANLSLNHKGKWICLYENNRHLPVPEEDARLDTQTKGSLLNQPKAVWAVFFASIIAFMGLGLVDPILVAIGRQLLATPSQVTLLFTSYNAVMAVAMLVTGMISSRLGIKWTLLAGIVIIAAFSGMGGLSTNIWTLVALRGGWGLGNALFVATALAAIVSLSKSGTAKAIILYEAAIGLGISVGPLLGGWLGSMSWRGPFFGVAVLMVVAFVGLITLMPGAKAESDAPKVKSSIKDPFLALRHRGLLVFGIGAALYNFGFFTLLAFAPFVMGLDEHGIGYVFLGWGLLLAVTSVFTAPFLQKWFGTVKAMCLMLTLFALVLAAMGIWTSTQWVIIASVIIAGALLGNNNTLITTAVMNSAPVERATASAAYSFLRFIGGAIAPFFAGKLAEWFNPSMPFFVGAAFVLLSVIFIALNHQHVKHVDEAYASH</sequence>
<dbReference type="Pfam" id="PF07690">
    <property type="entry name" value="MFS_1"/>
    <property type="match status" value="1"/>
</dbReference>
<name>A0A417Z0Y7_9BACI</name>